<reference evidence="2" key="1">
    <citation type="submission" date="2021-10" db="EMBL/GenBank/DDBJ databases">
        <authorList>
            <person name="Criscuolo A."/>
        </authorList>
    </citation>
    <scope>NUCLEOTIDE SEQUENCE</scope>
    <source>
        <strain evidence="2">CIP111885</strain>
    </source>
</reference>
<keyword evidence="1" id="KW-1133">Transmembrane helix</keyword>
<sequence>MPFKEAIKMQLKEYKEMMKSPYFWVFYIISITLLFYFDVLE</sequence>
<proteinExistence type="predicted"/>
<evidence type="ECO:0000313" key="3">
    <source>
        <dbReference type="Proteomes" id="UP000789845"/>
    </source>
</evidence>
<comment type="caution">
    <text evidence="2">The sequence shown here is derived from an EMBL/GenBank/DDBJ whole genome shotgun (WGS) entry which is preliminary data.</text>
</comment>
<name>A0A9C7G9F3_9BACI</name>
<keyword evidence="1" id="KW-0812">Transmembrane</keyword>
<organism evidence="2 3">
    <name type="scientific">Pseudoneobacillus rhizosphaerae</name>
    <dbReference type="NCBI Taxonomy" id="2880968"/>
    <lineage>
        <taxon>Bacteria</taxon>
        <taxon>Bacillati</taxon>
        <taxon>Bacillota</taxon>
        <taxon>Bacilli</taxon>
        <taxon>Bacillales</taxon>
        <taxon>Bacillaceae</taxon>
        <taxon>Pseudoneobacillus</taxon>
    </lineage>
</organism>
<keyword evidence="1" id="KW-0472">Membrane</keyword>
<evidence type="ECO:0000256" key="1">
    <source>
        <dbReference type="SAM" id="Phobius"/>
    </source>
</evidence>
<evidence type="ECO:0000313" key="2">
    <source>
        <dbReference type="EMBL" id="CAG9608033.1"/>
    </source>
</evidence>
<dbReference type="RefSeq" id="WP_290369520.1">
    <property type="nucleotide sequence ID" value="NZ_CAKJTG010000008.1"/>
</dbReference>
<feature type="transmembrane region" description="Helical" evidence="1">
    <location>
        <begin position="21"/>
        <end position="37"/>
    </location>
</feature>
<dbReference type="Proteomes" id="UP000789845">
    <property type="component" value="Unassembled WGS sequence"/>
</dbReference>
<dbReference type="AlphaFoldDB" id="A0A9C7G9F3"/>
<keyword evidence="3" id="KW-1185">Reference proteome</keyword>
<gene>
    <name evidence="2" type="ORF">NEOCIP111885_01725</name>
</gene>
<accession>A0A9C7G9F3</accession>
<protein>
    <submittedName>
        <fullName evidence="2">Uncharacterized protein</fullName>
    </submittedName>
</protein>
<dbReference type="EMBL" id="CAKJTG010000008">
    <property type="protein sequence ID" value="CAG9608033.1"/>
    <property type="molecule type" value="Genomic_DNA"/>
</dbReference>